<dbReference type="Proteomes" id="UP000194841">
    <property type="component" value="Unassembled WGS sequence"/>
</dbReference>
<proteinExistence type="predicted"/>
<dbReference type="Gene3D" id="3.40.630.20">
    <property type="entry name" value="Peptidase C15, pyroglutamyl peptidase I-like"/>
    <property type="match status" value="1"/>
</dbReference>
<feature type="chain" id="PRO_5013100163" description="Pyrrolidone-carboxylate peptidase" evidence="1">
    <location>
        <begin position="20"/>
        <end position="382"/>
    </location>
</feature>
<comment type="caution">
    <text evidence="2">The sequence shown here is derived from an EMBL/GenBank/DDBJ whole genome shotgun (WGS) entry which is preliminary data.</text>
</comment>
<evidence type="ECO:0000256" key="1">
    <source>
        <dbReference type="SAM" id="SignalP"/>
    </source>
</evidence>
<evidence type="ECO:0000313" key="3">
    <source>
        <dbReference type="Proteomes" id="UP000194841"/>
    </source>
</evidence>
<dbReference type="InterPro" id="IPR036440">
    <property type="entry name" value="Peptidase_C15-like_sf"/>
</dbReference>
<keyword evidence="1" id="KW-0732">Signal</keyword>
<evidence type="ECO:0008006" key="4">
    <source>
        <dbReference type="Google" id="ProtNLM"/>
    </source>
</evidence>
<name>A0A244CKS7_PSEDV</name>
<sequence length="382" mass="42250">MFKLSLLFTASLFSPLIQAQTFTIEELRLDKAQKVLPALKHKNHQVDTDMALLLKKGDFTQTIDNLRAYAEQLWSNEKKAVQLGALDDRALYWQRLAGTKAIKQHGLSFSASQRDALIEVFEAASRGRTELAYSKGATKKILLTGFDPFLLDKNIAQSNPSGIAALLLDGQVIEYKGITAEINTVMIPVRYEDFDHGEIESLLAPFYATESVDLIATISMGREHFDLEHFPGKRRSVIAPDNLNVVTGANESNPIIPLLGNLPLSGPEFVSYSLPYSAMTQASGEYKVIDNREVVILQQPENKKFAAQSLSELEYATAVKGGGGGYLSNEISYRSIRLRNLLGSQIPTGHIHTPRIIGFDEKANLAVTAQIKEMLRLSLTEI</sequence>
<dbReference type="EMBL" id="MWPV01000009">
    <property type="protein sequence ID" value="OUL55912.1"/>
    <property type="molecule type" value="Genomic_DNA"/>
</dbReference>
<gene>
    <name evidence="2" type="ORF">B1199_20755</name>
</gene>
<keyword evidence="3" id="KW-1185">Reference proteome</keyword>
<protein>
    <recommendedName>
        <fullName evidence="4">Pyrrolidone-carboxylate peptidase</fullName>
    </recommendedName>
</protein>
<feature type="signal peptide" evidence="1">
    <location>
        <begin position="1"/>
        <end position="19"/>
    </location>
</feature>
<dbReference type="SUPFAM" id="SSF53182">
    <property type="entry name" value="Pyrrolidone carboxyl peptidase (pyroglutamate aminopeptidase)"/>
    <property type="match status" value="1"/>
</dbReference>
<dbReference type="AlphaFoldDB" id="A0A244CKS7"/>
<accession>A0A244CKS7</accession>
<dbReference type="OrthoDB" id="4555199at2"/>
<evidence type="ECO:0000313" key="2">
    <source>
        <dbReference type="EMBL" id="OUL55912.1"/>
    </source>
</evidence>
<reference evidence="2 3" key="1">
    <citation type="submission" date="2017-02" db="EMBL/GenBank/DDBJ databases">
        <title>Pseudoalteromonas ulvae TC14 Genome.</title>
        <authorList>
            <person name="Molmeret M."/>
        </authorList>
    </citation>
    <scope>NUCLEOTIDE SEQUENCE [LARGE SCALE GENOMIC DNA]</scope>
    <source>
        <strain evidence="2">TC14</strain>
    </source>
</reference>
<organism evidence="2 3">
    <name type="scientific">Pseudoalteromonas ulvae</name>
    <dbReference type="NCBI Taxonomy" id="107327"/>
    <lineage>
        <taxon>Bacteria</taxon>
        <taxon>Pseudomonadati</taxon>
        <taxon>Pseudomonadota</taxon>
        <taxon>Gammaproteobacteria</taxon>
        <taxon>Alteromonadales</taxon>
        <taxon>Pseudoalteromonadaceae</taxon>
        <taxon>Pseudoalteromonas</taxon>
    </lineage>
</organism>